<keyword evidence="2" id="KW-1185">Reference proteome</keyword>
<dbReference type="Proteomes" id="UP000008909">
    <property type="component" value="Unassembled WGS sequence"/>
</dbReference>
<sequence>MAQLQPHGDGQPQAPCVMVESYLFVSNLITDLSAKSNQLQKNTKALTIFTENLYAQWRRVRGQIPLRALMFEPNQKAAKSTVVVIPYISAAERTNNAICEKQYTDLSDFALLFRGEVVTAETESDRYVVFGIAKYFGASRSQMQSRFISSPIVDRLMRMKRMQLMIRWVQRAETILLLLFLERVYMVIIIKRNKTFEIGPADGMEHQFPDGYERSIEKLSEEK</sequence>
<reference key="2">
    <citation type="submission" date="2011-10" db="EMBL/GenBank/DDBJ databases">
        <title>The genome and transcriptome sequence of Clonorchis sinensis provide insights into the carcinogenic liver fluke.</title>
        <authorList>
            <person name="Wang X."/>
            <person name="Huang Y."/>
            <person name="Chen W."/>
            <person name="Liu H."/>
            <person name="Guo L."/>
            <person name="Chen Y."/>
            <person name="Luo F."/>
            <person name="Zhou W."/>
            <person name="Sun J."/>
            <person name="Mao Q."/>
            <person name="Liang P."/>
            <person name="Zhou C."/>
            <person name="Tian Y."/>
            <person name="Men J."/>
            <person name="Lv X."/>
            <person name="Huang L."/>
            <person name="Zhou J."/>
            <person name="Hu Y."/>
            <person name="Li R."/>
            <person name="Zhang F."/>
            <person name="Lei H."/>
            <person name="Li X."/>
            <person name="Hu X."/>
            <person name="Liang C."/>
            <person name="Xu J."/>
            <person name="Wu Z."/>
            <person name="Yu X."/>
        </authorList>
    </citation>
    <scope>NUCLEOTIDE SEQUENCE</scope>
    <source>
        <strain>Henan</strain>
    </source>
</reference>
<name>G7YJR7_CLOSI</name>
<gene>
    <name evidence="1" type="ORF">CLF_109749</name>
</gene>
<accession>G7YJR7</accession>
<protein>
    <submittedName>
        <fullName evidence="1">Uncharacterized protein</fullName>
    </submittedName>
</protein>
<dbReference type="AlphaFoldDB" id="G7YJR7"/>
<dbReference type="EMBL" id="DF143443">
    <property type="protein sequence ID" value="GAA53200.1"/>
    <property type="molecule type" value="Genomic_DNA"/>
</dbReference>
<evidence type="ECO:0000313" key="1">
    <source>
        <dbReference type="EMBL" id="GAA53200.1"/>
    </source>
</evidence>
<evidence type="ECO:0000313" key="2">
    <source>
        <dbReference type="Proteomes" id="UP000008909"/>
    </source>
</evidence>
<proteinExistence type="predicted"/>
<reference evidence="1" key="1">
    <citation type="journal article" date="2011" name="Genome Biol.">
        <title>The draft genome of the carcinogenic human liver fluke Clonorchis sinensis.</title>
        <authorList>
            <person name="Wang X."/>
            <person name="Chen W."/>
            <person name="Huang Y."/>
            <person name="Sun J."/>
            <person name="Men J."/>
            <person name="Liu H."/>
            <person name="Luo F."/>
            <person name="Guo L."/>
            <person name="Lv X."/>
            <person name="Deng C."/>
            <person name="Zhou C."/>
            <person name="Fan Y."/>
            <person name="Li X."/>
            <person name="Huang L."/>
            <person name="Hu Y."/>
            <person name="Liang C."/>
            <person name="Hu X."/>
            <person name="Xu J."/>
            <person name="Yu X."/>
        </authorList>
    </citation>
    <scope>NUCLEOTIDE SEQUENCE [LARGE SCALE GENOMIC DNA]</scope>
    <source>
        <strain evidence="1">Henan</strain>
    </source>
</reference>
<organism evidence="1 2">
    <name type="scientific">Clonorchis sinensis</name>
    <name type="common">Chinese liver fluke</name>
    <dbReference type="NCBI Taxonomy" id="79923"/>
    <lineage>
        <taxon>Eukaryota</taxon>
        <taxon>Metazoa</taxon>
        <taxon>Spiralia</taxon>
        <taxon>Lophotrochozoa</taxon>
        <taxon>Platyhelminthes</taxon>
        <taxon>Trematoda</taxon>
        <taxon>Digenea</taxon>
        <taxon>Opisthorchiida</taxon>
        <taxon>Opisthorchiata</taxon>
        <taxon>Opisthorchiidae</taxon>
        <taxon>Clonorchis</taxon>
    </lineage>
</organism>